<dbReference type="SUPFAM" id="SSF75620">
    <property type="entry name" value="Release factor"/>
    <property type="match status" value="1"/>
</dbReference>
<gene>
    <name evidence="4" type="primary">prfB</name>
    <name evidence="7" type="ORF">CLG94_12130</name>
</gene>
<dbReference type="GO" id="GO:0016149">
    <property type="term" value="F:translation release factor activity, codon specific"/>
    <property type="evidence" value="ECO:0007669"/>
    <property type="project" value="UniProtKB-UniRule"/>
</dbReference>
<keyword evidence="8" id="KW-1185">Reference proteome</keyword>
<comment type="caution">
    <text evidence="7">The sequence shown here is derived from an EMBL/GenBank/DDBJ whole genome shotgun (WGS) entry which is preliminary data.</text>
</comment>
<dbReference type="Gene3D" id="3.30.70.1660">
    <property type="match status" value="1"/>
</dbReference>
<keyword evidence="2 4" id="KW-0488">Methylation</keyword>
<feature type="modified residue" description="N5-methylglutamine" evidence="4">
    <location>
        <position position="234"/>
    </location>
</feature>
<dbReference type="PANTHER" id="PTHR43116:SF3">
    <property type="entry name" value="CLASS I PEPTIDE CHAIN RELEASE FACTOR"/>
    <property type="match status" value="1"/>
</dbReference>
<evidence type="ECO:0000313" key="7">
    <source>
        <dbReference type="EMBL" id="PTL34964.1"/>
    </source>
</evidence>
<dbReference type="Pfam" id="PF03462">
    <property type="entry name" value="PCRF"/>
    <property type="match status" value="1"/>
</dbReference>
<comment type="subcellular location">
    <subcellularLocation>
        <location evidence="4">Cytoplasm</location>
    </subcellularLocation>
</comment>
<dbReference type="HAMAP" id="MF_00094">
    <property type="entry name" value="Rel_fac_2"/>
    <property type="match status" value="1"/>
</dbReference>
<sequence>MPYGSTFDVEAKQLRLIAIEELLHSQEFWADASSARETMKEQRALKDVVDQPEAIGRELEDLTILLGLLREEEDPQALKELEGSLKSLESQIAALEITTVMIGEYDQGNAIITVNPGAGGTESQDWAQMLLRMYLRWAEAGRYKTEVIDLLPAEEAGIKSATVTVTGKYAYGRLKAEIGVHRLVRISPFDANHRRHTSFASIFVYPEIDDTIDVSIDEKDLRVDTYRSSGAGGQHVNVTDSAVRLTHLPTGIVVSCQNERSQHKNKAMAMKVLRSRLYDYYRREQEKEMAKLEGEKKDIAWGSQIRSYVLAPYQLVKDHRTGLETGNVEKVLDGEIEPFIDAFLLKGRSASEAAK</sequence>
<evidence type="ECO:0000256" key="4">
    <source>
        <dbReference type="HAMAP-Rule" id="MF_00094"/>
    </source>
</evidence>
<evidence type="ECO:0000256" key="5">
    <source>
        <dbReference type="NCBIfam" id="TIGR00020"/>
    </source>
</evidence>
<dbReference type="PANTHER" id="PTHR43116">
    <property type="entry name" value="PEPTIDE CHAIN RELEASE FACTOR 2"/>
    <property type="match status" value="1"/>
</dbReference>
<accession>A0A2T4TV24</accession>
<comment type="function">
    <text evidence="4">Peptide chain release factor 2 directs the termination of translation in response to the peptide chain termination codons UGA and UAA.</text>
</comment>
<reference evidence="7 8" key="1">
    <citation type="submission" date="2017-09" db="EMBL/GenBank/DDBJ databases">
        <title>Bloom of a denitrifying methanotroph, Candidatus Methylomirabilis limnetica, in a deep stratified lake.</title>
        <authorList>
            <person name="Graf J.S."/>
            <person name="Marchant H.K."/>
            <person name="Tienken D."/>
            <person name="Hach P.F."/>
            <person name="Brand A."/>
            <person name="Schubert C.J."/>
            <person name="Kuypers M.M."/>
            <person name="Milucka J."/>
        </authorList>
    </citation>
    <scope>NUCLEOTIDE SEQUENCE [LARGE SCALE GENOMIC DNA]</scope>
    <source>
        <strain evidence="7 8">Zug</strain>
    </source>
</reference>
<dbReference type="EMBL" id="NVQC01000036">
    <property type="protein sequence ID" value="PTL34964.1"/>
    <property type="molecule type" value="Genomic_DNA"/>
</dbReference>
<comment type="similarity">
    <text evidence="1 4">Belongs to the prokaryotic/mitochondrial release factor family.</text>
</comment>
<reference evidence="8" key="2">
    <citation type="journal article" date="2018" name="Environ. Microbiol.">
        <title>Bloom of a denitrifying methanotroph, 'Candidatus Methylomirabilis limnetica', in a deep stratified lake.</title>
        <authorList>
            <person name="Graf J.S."/>
            <person name="Mayr M.J."/>
            <person name="Marchant H.K."/>
            <person name="Tienken D."/>
            <person name="Hach P.F."/>
            <person name="Brand A."/>
            <person name="Schubert C.J."/>
            <person name="Kuypers M.M."/>
            <person name="Milucka J."/>
        </authorList>
    </citation>
    <scope>NUCLEOTIDE SEQUENCE [LARGE SCALE GENOMIC DNA]</scope>
    <source>
        <strain evidence="8">Zug</strain>
    </source>
</reference>
<dbReference type="Proteomes" id="UP000241436">
    <property type="component" value="Unassembled WGS sequence"/>
</dbReference>
<dbReference type="Gene3D" id="1.20.58.410">
    <property type="entry name" value="Release factor"/>
    <property type="match status" value="1"/>
</dbReference>
<evidence type="ECO:0000313" key="8">
    <source>
        <dbReference type="Proteomes" id="UP000241436"/>
    </source>
</evidence>
<dbReference type="SMART" id="SM00937">
    <property type="entry name" value="PCRF"/>
    <property type="match status" value="1"/>
</dbReference>
<protein>
    <recommendedName>
        <fullName evidence="4 5">Peptide chain release factor 2</fullName>
        <shortName evidence="4">RF-2</shortName>
    </recommendedName>
</protein>
<dbReference type="Pfam" id="PF00472">
    <property type="entry name" value="RF-1"/>
    <property type="match status" value="1"/>
</dbReference>
<evidence type="ECO:0000256" key="2">
    <source>
        <dbReference type="ARBA" id="ARBA00022481"/>
    </source>
</evidence>
<dbReference type="InterPro" id="IPR005139">
    <property type="entry name" value="PCRF"/>
</dbReference>
<dbReference type="GO" id="GO:0005737">
    <property type="term" value="C:cytoplasm"/>
    <property type="evidence" value="ECO:0007669"/>
    <property type="project" value="UniProtKB-SubCell"/>
</dbReference>
<dbReference type="InterPro" id="IPR045853">
    <property type="entry name" value="Pep_chain_release_fac_I_sf"/>
</dbReference>
<evidence type="ECO:0000256" key="1">
    <source>
        <dbReference type="ARBA" id="ARBA00010835"/>
    </source>
</evidence>
<dbReference type="AlphaFoldDB" id="A0A2T4TV24"/>
<keyword evidence="3 4" id="KW-0648">Protein biosynthesis</keyword>
<proteinExistence type="inferred from homology"/>
<name>A0A2T4TV24_9BACT</name>
<dbReference type="InterPro" id="IPR000352">
    <property type="entry name" value="Pep_chain_release_fac_I"/>
</dbReference>
<dbReference type="FunFam" id="3.30.160.20:FF:000010">
    <property type="entry name" value="Peptide chain release factor 2"/>
    <property type="match status" value="1"/>
</dbReference>
<feature type="domain" description="Prokaryotic-type class I peptide chain release factors" evidence="6">
    <location>
        <begin position="227"/>
        <end position="243"/>
    </location>
</feature>
<dbReference type="PROSITE" id="PS00745">
    <property type="entry name" value="RF_PROK_I"/>
    <property type="match status" value="1"/>
</dbReference>
<evidence type="ECO:0000259" key="6">
    <source>
        <dbReference type="PROSITE" id="PS00745"/>
    </source>
</evidence>
<evidence type="ECO:0000256" key="3">
    <source>
        <dbReference type="ARBA" id="ARBA00022917"/>
    </source>
</evidence>
<organism evidence="7 8">
    <name type="scientific">Candidatus Methylomirabilis limnetica</name>
    <dbReference type="NCBI Taxonomy" id="2033718"/>
    <lineage>
        <taxon>Bacteria</taxon>
        <taxon>Candidatus Methylomirabilota</taxon>
        <taxon>Candidatus Methylomirabilia</taxon>
        <taxon>Candidatus Methylomirabilales</taxon>
        <taxon>Candidatus Methylomirabilaceae</taxon>
        <taxon>Candidatus Methylomirabilis</taxon>
    </lineage>
</organism>
<keyword evidence="4" id="KW-0963">Cytoplasm</keyword>
<dbReference type="NCBIfam" id="TIGR00020">
    <property type="entry name" value="prfB"/>
    <property type="match status" value="1"/>
</dbReference>
<dbReference type="InterPro" id="IPR004374">
    <property type="entry name" value="PrfB"/>
</dbReference>
<dbReference type="Gene3D" id="3.30.160.20">
    <property type="match status" value="1"/>
</dbReference>
<comment type="PTM">
    <text evidence="4">Methylated by PrmC. Methylation increases the termination efficiency of RF2.</text>
</comment>